<feature type="transmembrane region" description="Helical" evidence="1">
    <location>
        <begin position="359"/>
        <end position="382"/>
    </location>
</feature>
<evidence type="ECO:0000313" key="3">
    <source>
        <dbReference type="Proteomes" id="UP000321103"/>
    </source>
</evidence>
<dbReference type="Gene3D" id="1.20.1250.20">
    <property type="entry name" value="MFS general substrate transporter like domains"/>
    <property type="match status" value="1"/>
</dbReference>
<sequence length="423" mass="45602">MRARVPVTVWVPWCGLGLFVAAASAGYFYNLTFVQLGLVDLGERVLGLPPERIARAMALLAGLTLCVALGAGLVMHHRQWSEDFHVKLRLLAVVVALQTALTAVAPQLRNEAELLAWIVVASAGLGLGVPSLFGLTCDLVPTRHRGTVAAAATSAAFLPAAVFSSDWRIEQFAAQLLWLMAPSAVALVVLAFVPSPLTAALARQHHLPRYGTGRFVRRRGRSRRWPGRAFTLALLLMFGVYFIDSLGFLRIVDTPVYIGSAWHSDDPGTLWAIGGAHVVAAVLAGILYPALGQRVLLGWIFALFALVQLSYVLHALTTPELPATLGMPLLYAVAVSIYTVLNFTLWADFSTPATIARNTAVGVGVSGWLATFLSTSLSIWWTSVELPFAQHLRAVAAISLLLFTVTVLLFLLPDRGQVQEEPA</sequence>
<feature type="transmembrane region" description="Helical" evidence="1">
    <location>
        <begin position="176"/>
        <end position="202"/>
    </location>
</feature>
<organism evidence="2 3">
    <name type="scientific">Kocuria turfanensis</name>
    <dbReference type="NCBI Taxonomy" id="388357"/>
    <lineage>
        <taxon>Bacteria</taxon>
        <taxon>Bacillati</taxon>
        <taxon>Actinomycetota</taxon>
        <taxon>Actinomycetes</taxon>
        <taxon>Micrococcales</taxon>
        <taxon>Micrococcaceae</taxon>
        <taxon>Kocuria</taxon>
    </lineage>
</organism>
<keyword evidence="3" id="KW-1185">Reference proteome</keyword>
<feature type="transmembrane region" description="Helical" evidence="1">
    <location>
        <begin position="269"/>
        <end position="288"/>
    </location>
</feature>
<protein>
    <recommendedName>
        <fullName evidence="4">MFS transporter</fullName>
    </recommendedName>
</protein>
<feature type="transmembrane region" description="Helical" evidence="1">
    <location>
        <begin position="7"/>
        <end position="29"/>
    </location>
</feature>
<evidence type="ECO:0000313" key="2">
    <source>
        <dbReference type="EMBL" id="GEO96938.1"/>
    </source>
</evidence>
<feature type="transmembrane region" description="Helical" evidence="1">
    <location>
        <begin position="295"/>
        <end position="316"/>
    </location>
</feature>
<feature type="transmembrane region" description="Helical" evidence="1">
    <location>
        <begin position="328"/>
        <end position="347"/>
    </location>
</feature>
<feature type="transmembrane region" description="Helical" evidence="1">
    <location>
        <begin position="394"/>
        <end position="412"/>
    </location>
</feature>
<proteinExistence type="predicted"/>
<keyword evidence="1" id="KW-0472">Membrane</keyword>
<dbReference type="Proteomes" id="UP000321103">
    <property type="component" value="Unassembled WGS sequence"/>
</dbReference>
<feature type="transmembrane region" description="Helical" evidence="1">
    <location>
        <begin position="147"/>
        <end position="164"/>
    </location>
</feature>
<dbReference type="AlphaFoldDB" id="A0A512IH06"/>
<keyword evidence="1" id="KW-1133">Transmembrane helix</keyword>
<feature type="transmembrane region" description="Helical" evidence="1">
    <location>
        <begin position="114"/>
        <end position="135"/>
    </location>
</feature>
<name>A0A512IH06_9MICC</name>
<accession>A0A512IH06</accession>
<dbReference type="InterPro" id="IPR036259">
    <property type="entry name" value="MFS_trans_sf"/>
</dbReference>
<dbReference type="RefSeq" id="WP_062735538.1">
    <property type="nucleotide sequence ID" value="NZ_BJZS01000101.1"/>
</dbReference>
<dbReference type="EMBL" id="BJZS01000101">
    <property type="protein sequence ID" value="GEO96938.1"/>
    <property type="molecule type" value="Genomic_DNA"/>
</dbReference>
<feature type="transmembrane region" description="Helical" evidence="1">
    <location>
        <begin position="229"/>
        <end position="249"/>
    </location>
</feature>
<comment type="caution">
    <text evidence="2">The sequence shown here is derived from an EMBL/GenBank/DDBJ whole genome shotgun (WGS) entry which is preliminary data.</text>
</comment>
<reference evidence="2 3" key="1">
    <citation type="submission" date="2019-07" db="EMBL/GenBank/DDBJ databases">
        <title>Whole genome shotgun sequence of Kocuria turfanensis NBRC 107627.</title>
        <authorList>
            <person name="Hosoyama A."/>
            <person name="Uohara A."/>
            <person name="Ohji S."/>
            <person name="Ichikawa N."/>
        </authorList>
    </citation>
    <scope>NUCLEOTIDE SEQUENCE [LARGE SCALE GENOMIC DNA]</scope>
    <source>
        <strain evidence="2 3">NBRC 107627</strain>
    </source>
</reference>
<keyword evidence="1" id="KW-0812">Transmembrane</keyword>
<feature type="transmembrane region" description="Helical" evidence="1">
    <location>
        <begin position="53"/>
        <end position="76"/>
    </location>
</feature>
<evidence type="ECO:0000256" key="1">
    <source>
        <dbReference type="SAM" id="Phobius"/>
    </source>
</evidence>
<gene>
    <name evidence="2" type="ORF">KTU01_30610</name>
</gene>
<dbReference type="STRING" id="388357.GCA_001580365_01880"/>
<evidence type="ECO:0008006" key="4">
    <source>
        <dbReference type="Google" id="ProtNLM"/>
    </source>
</evidence>
<feature type="transmembrane region" description="Helical" evidence="1">
    <location>
        <begin position="88"/>
        <end position="108"/>
    </location>
</feature>
<dbReference type="SUPFAM" id="SSF103473">
    <property type="entry name" value="MFS general substrate transporter"/>
    <property type="match status" value="1"/>
</dbReference>